<dbReference type="InterPro" id="IPR050206">
    <property type="entry name" value="FtsK/SpoIIIE/SftA"/>
</dbReference>
<name>A0A7C1JXC7_9CHLR</name>
<evidence type="ECO:0000256" key="2">
    <source>
        <dbReference type="ARBA" id="ARBA00022741"/>
    </source>
</evidence>
<dbReference type="InterPro" id="IPR003593">
    <property type="entry name" value="AAA+_ATPase"/>
</dbReference>
<evidence type="ECO:0000256" key="1">
    <source>
        <dbReference type="ARBA" id="ARBA00006474"/>
    </source>
</evidence>
<proteinExistence type="inferred from homology"/>
<dbReference type="Pfam" id="PF17854">
    <property type="entry name" value="FtsK_alpha"/>
    <property type="match status" value="1"/>
</dbReference>
<comment type="similarity">
    <text evidence="1">Belongs to the FtsK/SpoIIIE/SftA family.</text>
</comment>
<dbReference type="PANTHER" id="PTHR22683:SF41">
    <property type="entry name" value="DNA TRANSLOCASE FTSK"/>
    <property type="match status" value="1"/>
</dbReference>
<dbReference type="InterPro" id="IPR002543">
    <property type="entry name" value="FtsK_dom"/>
</dbReference>
<dbReference type="SUPFAM" id="SSF52540">
    <property type="entry name" value="P-loop containing nucleoside triphosphate hydrolases"/>
    <property type="match status" value="1"/>
</dbReference>
<organism evidence="7">
    <name type="scientific">Caldilinea aerophila</name>
    <dbReference type="NCBI Taxonomy" id="133453"/>
    <lineage>
        <taxon>Bacteria</taxon>
        <taxon>Bacillati</taxon>
        <taxon>Chloroflexota</taxon>
        <taxon>Caldilineae</taxon>
        <taxon>Caldilineales</taxon>
        <taxon>Caldilineaceae</taxon>
        <taxon>Caldilinea</taxon>
    </lineage>
</organism>
<keyword evidence="2 5" id="KW-0547">Nucleotide-binding</keyword>
<gene>
    <name evidence="7" type="ORF">ENQ20_12200</name>
</gene>
<feature type="domain" description="FtsK" evidence="6">
    <location>
        <begin position="116"/>
        <end position="288"/>
    </location>
</feature>
<dbReference type="CDD" id="cd01127">
    <property type="entry name" value="TrwB_TraG_TraD_VirD4"/>
    <property type="match status" value="1"/>
</dbReference>
<dbReference type="PROSITE" id="PS50901">
    <property type="entry name" value="FTSK"/>
    <property type="match status" value="1"/>
</dbReference>
<reference evidence="7" key="1">
    <citation type="journal article" date="2020" name="mSystems">
        <title>Genome- and Community-Level Interaction Insights into Carbon Utilization and Element Cycling Functions of Hydrothermarchaeota in Hydrothermal Sediment.</title>
        <authorList>
            <person name="Zhou Z."/>
            <person name="Liu Y."/>
            <person name="Xu W."/>
            <person name="Pan J."/>
            <person name="Luo Z.H."/>
            <person name="Li M."/>
        </authorList>
    </citation>
    <scope>NUCLEOTIDE SEQUENCE [LARGE SCALE GENOMIC DNA]</scope>
    <source>
        <strain evidence="7">SpSt-289</strain>
    </source>
</reference>
<evidence type="ECO:0000313" key="7">
    <source>
        <dbReference type="EMBL" id="HDX32228.1"/>
    </source>
</evidence>
<dbReference type="GO" id="GO:0003677">
    <property type="term" value="F:DNA binding"/>
    <property type="evidence" value="ECO:0007669"/>
    <property type="project" value="UniProtKB-KW"/>
</dbReference>
<sequence>MTVERNWLERSADQIEAVLSRHKADGIVLGGVVAPRFVQFHVRPAPSVRVHRIVALAEEIALALGCASARVVRSGSVVHVEIPRPLDAPVRLLRLVEALGREIPPYTAVLGVEETGQPLLLRLPAPDVVHLLIVGMTGSGKSALARTILASLALCNASESLRIVLIDPKQRGFAPLAHLPHVEGGVIADVPAAINRLRVVVQEMERRDKEGVSTPLLVVAIDELADLLQTGGKTAEATLTRLAQRGREAGIHLVACTQKPTAQLIGGAMKANFPVRLVGAVATRDEARYASGVPDSGAEKLGGRGDFLLVAKGEVSRFQAAWIGESEWRTLYAPDRQGEKGGIGLRRSILRGVLQAGARMEG</sequence>
<evidence type="ECO:0000256" key="3">
    <source>
        <dbReference type="ARBA" id="ARBA00022840"/>
    </source>
</evidence>
<dbReference type="Gene3D" id="3.40.50.300">
    <property type="entry name" value="P-loop containing nucleotide triphosphate hydrolases"/>
    <property type="match status" value="2"/>
</dbReference>
<keyword evidence="4" id="KW-0238">DNA-binding</keyword>
<dbReference type="SMART" id="SM00382">
    <property type="entry name" value="AAA"/>
    <property type="match status" value="1"/>
</dbReference>
<evidence type="ECO:0000256" key="5">
    <source>
        <dbReference type="PROSITE-ProRule" id="PRU00289"/>
    </source>
</evidence>
<dbReference type="Gene3D" id="3.30.980.40">
    <property type="match status" value="1"/>
</dbReference>
<dbReference type="InterPro" id="IPR041027">
    <property type="entry name" value="FtsK_alpha"/>
</dbReference>
<dbReference type="AlphaFoldDB" id="A0A7C1JXC7"/>
<feature type="binding site" evidence="5">
    <location>
        <begin position="135"/>
        <end position="142"/>
    </location>
    <ligand>
        <name>ATP</name>
        <dbReference type="ChEBI" id="CHEBI:30616"/>
    </ligand>
</feature>
<protein>
    <submittedName>
        <fullName evidence="7">DNA translocase FtsK</fullName>
    </submittedName>
</protein>
<dbReference type="Pfam" id="PF01580">
    <property type="entry name" value="FtsK_SpoIIIE"/>
    <property type="match status" value="2"/>
</dbReference>
<accession>A0A7C1JXC7</accession>
<dbReference type="GO" id="GO:0005524">
    <property type="term" value="F:ATP binding"/>
    <property type="evidence" value="ECO:0007669"/>
    <property type="project" value="UniProtKB-UniRule"/>
</dbReference>
<evidence type="ECO:0000259" key="6">
    <source>
        <dbReference type="PROSITE" id="PS50901"/>
    </source>
</evidence>
<comment type="caution">
    <text evidence="7">The sequence shown here is derived from an EMBL/GenBank/DDBJ whole genome shotgun (WGS) entry which is preliminary data.</text>
</comment>
<dbReference type="InterPro" id="IPR027417">
    <property type="entry name" value="P-loop_NTPase"/>
</dbReference>
<evidence type="ECO:0000256" key="4">
    <source>
        <dbReference type="ARBA" id="ARBA00023125"/>
    </source>
</evidence>
<dbReference type="PANTHER" id="PTHR22683">
    <property type="entry name" value="SPORULATION PROTEIN RELATED"/>
    <property type="match status" value="1"/>
</dbReference>
<keyword evidence="3 5" id="KW-0067">ATP-binding</keyword>
<dbReference type="EMBL" id="DSMG01000120">
    <property type="protein sequence ID" value="HDX32228.1"/>
    <property type="molecule type" value="Genomic_DNA"/>
</dbReference>